<dbReference type="PANTHER" id="PTHR30007">
    <property type="entry name" value="PHP DOMAIN PROTEIN"/>
    <property type="match status" value="1"/>
</dbReference>
<dbReference type="PANTHER" id="PTHR30007:SF1">
    <property type="entry name" value="BLR1914 PROTEIN"/>
    <property type="match status" value="1"/>
</dbReference>
<feature type="domain" description="Transposase DDE" evidence="2">
    <location>
        <begin position="21"/>
        <end position="75"/>
    </location>
</feature>
<sequence length="79" mass="9344">MRKRGIGHTIPEKQDQKRHRRNRGNRGGRPPQFDREIYRQRNIVERCFNRLKGFRSIATRYDKTATSYEAAVSLASILL</sequence>
<name>A0A918P406_9ACTN</name>
<gene>
    <name evidence="3" type="ORF">GCM10010358_82780</name>
</gene>
<evidence type="ECO:0000313" key="3">
    <source>
        <dbReference type="EMBL" id="GGY19365.1"/>
    </source>
</evidence>
<reference evidence="3" key="2">
    <citation type="submission" date="2020-09" db="EMBL/GenBank/DDBJ databases">
        <authorList>
            <person name="Sun Q."/>
            <person name="Ohkuma M."/>
        </authorList>
    </citation>
    <scope>NUCLEOTIDE SEQUENCE</scope>
    <source>
        <strain evidence="3">JCM 4790</strain>
    </source>
</reference>
<dbReference type="Pfam" id="PF13586">
    <property type="entry name" value="DDE_Tnp_1_2"/>
    <property type="match status" value="1"/>
</dbReference>
<reference evidence="3" key="1">
    <citation type="journal article" date="2014" name="Int. J. Syst. Evol. Microbiol.">
        <title>Complete genome sequence of Corynebacterium casei LMG S-19264T (=DSM 44701T), isolated from a smear-ripened cheese.</title>
        <authorList>
            <consortium name="US DOE Joint Genome Institute (JGI-PGF)"/>
            <person name="Walter F."/>
            <person name="Albersmeier A."/>
            <person name="Kalinowski J."/>
            <person name="Ruckert C."/>
        </authorList>
    </citation>
    <scope>NUCLEOTIDE SEQUENCE</scope>
    <source>
        <strain evidence="3">JCM 4790</strain>
    </source>
</reference>
<keyword evidence="4" id="KW-1185">Reference proteome</keyword>
<evidence type="ECO:0000313" key="4">
    <source>
        <dbReference type="Proteomes" id="UP000619244"/>
    </source>
</evidence>
<dbReference type="AlphaFoldDB" id="A0A918P406"/>
<comment type="caution">
    <text evidence="3">The sequence shown here is derived from an EMBL/GenBank/DDBJ whole genome shotgun (WGS) entry which is preliminary data.</text>
</comment>
<organism evidence="3 4">
    <name type="scientific">Streptomyces minutiscleroticus</name>
    <dbReference type="NCBI Taxonomy" id="68238"/>
    <lineage>
        <taxon>Bacteria</taxon>
        <taxon>Bacillati</taxon>
        <taxon>Actinomycetota</taxon>
        <taxon>Actinomycetes</taxon>
        <taxon>Kitasatosporales</taxon>
        <taxon>Streptomycetaceae</taxon>
        <taxon>Streptomyces</taxon>
    </lineage>
</organism>
<evidence type="ECO:0000259" key="2">
    <source>
        <dbReference type="Pfam" id="PF13586"/>
    </source>
</evidence>
<dbReference type="EMBL" id="BMVU01000147">
    <property type="protein sequence ID" value="GGY19365.1"/>
    <property type="molecule type" value="Genomic_DNA"/>
</dbReference>
<feature type="region of interest" description="Disordered" evidence="1">
    <location>
        <begin position="1"/>
        <end position="34"/>
    </location>
</feature>
<dbReference type="Proteomes" id="UP000619244">
    <property type="component" value="Unassembled WGS sequence"/>
</dbReference>
<proteinExistence type="predicted"/>
<dbReference type="InterPro" id="IPR025668">
    <property type="entry name" value="Tnp_DDE_dom"/>
</dbReference>
<protein>
    <recommendedName>
        <fullName evidence="2">Transposase DDE domain-containing protein</fullName>
    </recommendedName>
</protein>
<accession>A0A918P406</accession>
<evidence type="ECO:0000256" key="1">
    <source>
        <dbReference type="SAM" id="MobiDB-lite"/>
    </source>
</evidence>
<feature type="compositionally biased region" description="Basic residues" evidence="1">
    <location>
        <begin position="16"/>
        <end position="26"/>
    </location>
</feature>